<evidence type="ECO:0000313" key="2">
    <source>
        <dbReference type="Proteomes" id="UP000790709"/>
    </source>
</evidence>
<accession>A0ACB8B1Z5</accession>
<reference evidence="1" key="1">
    <citation type="journal article" date="2021" name="New Phytol.">
        <title>Evolutionary innovations through gain and loss of genes in the ectomycorrhizal Boletales.</title>
        <authorList>
            <person name="Wu G."/>
            <person name="Miyauchi S."/>
            <person name="Morin E."/>
            <person name="Kuo A."/>
            <person name="Drula E."/>
            <person name="Varga T."/>
            <person name="Kohler A."/>
            <person name="Feng B."/>
            <person name="Cao Y."/>
            <person name="Lipzen A."/>
            <person name="Daum C."/>
            <person name="Hundley H."/>
            <person name="Pangilinan J."/>
            <person name="Johnson J."/>
            <person name="Barry K."/>
            <person name="LaButti K."/>
            <person name="Ng V."/>
            <person name="Ahrendt S."/>
            <person name="Min B."/>
            <person name="Choi I.G."/>
            <person name="Park H."/>
            <person name="Plett J.M."/>
            <person name="Magnuson J."/>
            <person name="Spatafora J.W."/>
            <person name="Nagy L.G."/>
            <person name="Henrissat B."/>
            <person name="Grigoriev I.V."/>
            <person name="Yang Z.L."/>
            <person name="Xu J."/>
            <person name="Martin F.M."/>
        </authorList>
    </citation>
    <scope>NUCLEOTIDE SEQUENCE</scope>
    <source>
        <strain evidence="1">KUC20120723A-06</strain>
    </source>
</reference>
<gene>
    <name evidence="1" type="ORF">BV22DRAFT_1199409</name>
</gene>
<sequence length="643" mass="69768">MAGMSTFKPDRSLLNPKFEGYKLDLIAQEDAVVRFNLEHKPTQSTASGRSPLSFQEVQSRITHNHLVIAGEGRRGLYIDAEHKVIVLDLAEDRQEPSFRVVYELPRVINSPDVDSVHHEYPSASFLDPNVAFVADGQGALYVLGIPENGLANLLGCYELTDPSSTSPSTSIPFRIHNSAKTSQSYAAVLLSSRHYHDAGADSSATSSRRVAGKTLSEFDVWAAQLTLPFTKTQNDVGGLDIIWRRRGEDVPIFATYDDSRNCYLLIGSSTYRSVSAPVAPSYEPSPDEVAPIPRLDENLNVGAALPLKPPPYSWTQTSDSVTVAFPLPATTPKSHIKVSFSQRTLTVHVQGTPSADSANLPHYSLKQLWDGIQPSSSFWTWDREGGHSFGLLTLHLDKQNENTRWMQVFTTSASGDDVEVPETLDPSELYAIRESLEKYTAALRDGEDASGLGLGRGVPALAQGEMDEEVDSSIGRAAFFTWVGEEGGTPAWASHPDSPFNLLSVDLPGSGFDTSLVVKNGIDGTLFSLGAATIKDSPATWTHSATYSALAFVLASKRDTRFTYHVSSNAVLAFENGAQDRGGNVYLYRGTRANQLWAKQSVLKVGDGAAGSLLGVGAVKNPQGKHTLVCLCENELVVMYDIV</sequence>
<evidence type="ECO:0000313" key="1">
    <source>
        <dbReference type="EMBL" id="KAH7919587.1"/>
    </source>
</evidence>
<organism evidence="1 2">
    <name type="scientific">Leucogyrophana mollusca</name>
    <dbReference type="NCBI Taxonomy" id="85980"/>
    <lineage>
        <taxon>Eukaryota</taxon>
        <taxon>Fungi</taxon>
        <taxon>Dikarya</taxon>
        <taxon>Basidiomycota</taxon>
        <taxon>Agaricomycotina</taxon>
        <taxon>Agaricomycetes</taxon>
        <taxon>Agaricomycetidae</taxon>
        <taxon>Boletales</taxon>
        <taxon>Boletales incertae sedis</taxon>
        <taxon>Leucogyrophana</taxon>
    </lineage>
</organism>
<dbReference type="Proteomes" id="UP000790709">
    <property type="component" value="Unassembled WGS sequence"/>
</dbReference>
<protein>
    <submittedName>
        <fullName evidence="1">CS-domain-containing protein</fullName>
    </submittedName>
</protein>
<dbReference type="EMBL" id="MU266647">
    <property type="protein sequence ID" value="KAH7919587.1"/>
    <property type="molecule type" value="Genomic_DNA"/>
</dbReference>
<proteinExistence type="predicted"/>
<comment type="caution">
    <text evidence="1">The sequence shown here is derived from an EMBL/GenBank/DDBJ whole genome shotgun (WGS) entry which is preliminary data.</text>
</comment>
<name>A0ACB8B1Z5_9AGAM</name>
<keyword evidence="2" id="KW-1185">Reference proteome</keyword>